<comment type="catalytic activity">
    <reaction evidence="11">
        <text>L-threonyl-[protein] + ATP = O-phospho-L-threonyl-[protein] + ADP + H(+)</text>
        <dbReference type="Rhea" id="RHEA:46608"/>
        <dbReference type="Rhea" id="RHEA-COMP:11060"/>
        <dbReference type="Rhea" id="RHEA-COMP:11605"/>
        <dbReference type="ChEBI" id="CHEBI:15378"/>
        <dbReference type="ChEBI" id="CHEBI:30013"/>
        <dbReference type="ChEBI" id="CHEBI:30616"/>
        <dbReference type="ChEBI" id="CHEBI:61977"/>
        <dbReference type="ChEBI" id="CHEBI:456216"/>
        <dbReference type="EC" id="2.7.11.1"/>
    </reaction>
</comment>
<evidence type="ECO:0000256" key="12">
    <source>
        <dbReference type="SAM" id="Phobius"/>
    </source>
</evidence>
<feature type="domain" description="Bulb-type lectin" evidence="15">
    <location>
        <begin position="24"/>
        <end position="144"/>
    </location>
</feature>
<name>A0A822XTT6_NELNU</name>
<evidence type="ECO:0000259" key="15">
    <source>
        <dbReference type="PROSITE" id="PS50927"/>
    </source>
</evidence>
<protein>
    <recommendedName>
        <fullName evidence="11">Receptor-like serine/threonine-protein kinase</fullName>
        <ecNumber evidence="11">2.7.11.1</ecNumber>
    </recommendedName>
</protein>
<feature type="domain" description="Apple" evidence="16">
    <location>
        <begin position="335"/>
        <end position="420"/>
    </location>
</feature>
<dbReference type="Gene3D" id="2.90.10.10">
    <property type="entry name" value="Bulb-type lectin domain"/>
    <property type="match status" value="1"/>
</dbReference>
<feature type="signal peptide" evidence="13">
    <location>
        <begin position="1"/>
        <end position="23"/>
    </location>
</feature>
<dbReference type="InterPro" id="IPR011009">
    <property type="entry name" value="Kinase-like_dom_sf"/>
</dbReference>
<dbReference type="EC" id="2.7.11.1" evidence="11"/>
<evidence type="ECO:0000256" key="11">
    <source>
        <dbReference type="PIRNR" id="PIRNR000641"/>
    </source>
</evidence>
<keyword evidence="9" id="KW-1015">Disulfide bond</keyword>
<dbReference type="GO" id="GO:0005524">
    <property type="term" value="F:ATP binding"/>
    <property type="evidence" value="ECO:0007669"/>
    <property type="project" value="UniProtKB-KW"/>
</dbReference>
<dbReference type="CDD" id="cd14066">
    <property type="entry name" value="STKc_IRAK"/>
    <property type="match status" value="1"/>
</dbReference>
<evidence type="ECO:0000256" key="10">
    <source>
        <dbReference type="ARBA" id="ARBA00023180"/>
    </source>
</evidence>
<dbReference type="InterPro" id="IPR001245">
    <property type="entry name" value="Ser-Thr/Tyr_kinase_cat_dom"/>
</dbReference>
<dbReference type="PANTHER" id="PTHR27002">
    <property type="entry name" value="RECEPTOR-LIKE SERINE/THREONINE-PROTEIN KINASE SD1-8"/>
    <property type="match status" value="1"/>
</dbReference>
<dbReference type="InterPro" id="IPR003609">
    <property type="entry name" value="Pan_app"/>
</dbReference>
<feature type="chain" id="PRO_5032689632" description="Receptor-like serine/threonine-protein kinase" evidence="13">
    <location>
        <begin position="24"/>
        <end position="845"/>
    </location>
</feature>
<evidence type="ECO:0000256" key="7">
    <source>
        <dbReference type="ARBA" id="ARBA00022777"/>
    </source>
</evidence>
<dbReference type="FunFam" id="1.10.510.10:FF:000060">
    <property type="entry name" value="G-type lectin S-receptor-like serine/threonine-protein kinase"/>
    <property type="match status" value="1"/>
</dbReference>
<dbReference type="SUPFAM" id="SSF51110">
    <property type="entry name" value="alpha-D-mannose-specific plant lectins"/>
    <property type="match status" value="1"/>
</dbReference>
<dbReference type="InterPro" id="IPR036426">
    <property type="entry name" value="Bulb-type_lectin_dom_sf"/>
</dbReference>
<comment type="similarity">
    <text evidence="11">Belongs to the protein kinase superfamily. Ser/Thr protein kinase family.</text>
</comment>
<dbReference type="InterPro" id="IPR000858">
    <property type="entry name" value="S_locus_glycoprot_dom"/>
</dbReference>
<evidence type="ECO:0000313" key="17">
    <source>
        <dbReference type="EMBL" id="DAD23143.1"/>
    </source>
</evidence>
<keyword evidence="10" id="KW-0325">Glycoprotein</keyword>
<dbReference type="Proteomes" id="UP000607653">
    <property type="component" value="Unassembled WGS sequence"/>
</dbReference>
<comment type="caution">
    <text evidence="17">The sequence shown here is derived from an EMBL/GenBank/DDBJ whole genome shotgun (WGS) entry which is preliminary data.</text>
</comment>
<evidence type="ECO:0000256" key="13">
    <source>
        <dbReference type="SAM" id="SignalP"/>
    </source>
</evidence>
<keyword evidence="8 11" id="KW-0067">ATP-binding</keyword>
<evidence type="ECO:0000256" key="2">
    <source>
        <dbReference type="ARBA" id="ARBA00022475"/>
    </source>
</evidence>
<dbReference type="PROSITE" id="PS50011">
    <property type="entry name" value="PROTEIN_KINASE_DOM"/>
    <property type="match status" value="1"/>
</dbReference>
<dbReference type="Pfam" id="PF08276">
    <property type="entry name" value="PAN_2"/>
    <property type="match status" value="1"/>
</dbReference>
<evidence type="ECO:0000259" key="14">
    <source>
        <dbReference type="PROSITE" id="PS50011"/>
    </source>
</evidence>
<dbReference type="FunFam" id="2.90.10.10:FF:000005">
    <property type="entry name" value="G-type lectin S-receptor-like serine/threonine-protein kinase"/>
    <property type="match status" value="1"/>
</dbReference>
<dbReference type="AlphaFoldDB" id="A0A822XTT6"/>
<feature type="domain" description="Protein kinase" evidence="14">
    <location>
        <begin position="528"/>
        <end position="813"/>
    </location>
</feature>
<evidence type="ECO:0000256" key="6">
    <source>
        <dbReference type="ARBA" id="ARBA00022741"/>
    </source>
</evidence>
<dbReference type="GO" id="GO:0048544">
    <property type="term" value="P:recognition of pollen"/>
    <property type="evidence" value="ECO:0007669"/>
    <property type="project" value="InterPro"/>
</dbReference>
<dbReference type="Gene3D" id="1.10.510.10">
    <property type="entry name" value="Transferase(Phosphotransferase) domain 1"/>
    <property type="match status" value="1"/>
</dbReference>
<evidence type="ECO:0000259" key="16">
    <source>
        <dbReference type="PROSITE" id="PS50948"/>
    </source>
</evidence>
<dbReference type="CDD" id="cd00028">
    <property type="entry name" value="B_lectin"/>
    <property type="match status" value="1"/>
</dbReference>
<dbReference type="InterPro" id="IPR024171">
    <property type="entry name" value="SRK-like_kinase"/>
</dbReference>
<keyword evidence="5 13" id="KW-0732">Signal</keyword>
<dbReference type="PIRSF" id="PIRSF000641">
    <property type="entry name" value="SRK"/>
    <property type="match status" value="1"/>
</dbReference>
<sequence length="845" mass="94566">MRSFSLLVPLLYLPWLHYPFSNATDTIKPGQWINGSKTIVSAGGNFELGFFSPPDSNSYYVGIWYKKVSFKTVVWVANRENPVSSSSSFLTINNDGNLIIVEGRLSIALASRSSPGKTSAATLLDSGNLVLRDNNSDIWWQSFDYPCHTFLPGMKMGYNKKTGQNWSLTSWRSLADPAPGGFNLVLDPAGTSQFFIMKENAIKYWTSGPWNGRIFSLVPEMRLDYIFNFSFYDSAEESYFTYSLYNSSILSRLVMDLSGQIKQYSWLEGAQQWYLFWRAPRWQCDVFNQCGPFGVCQDNSLPFCGCLKGFEPRSLKDWNHSDWSSGCVRTKPLRCESDTAPQNLDQDRFLQVYNVRLPMDQQYRAPGIAKECESVCLNNCSCTAYTYSNGNCSLWYGNLSTVEQLSEEDAGGEVLFLRLAASEFPKHASKSDPDGSLIGNKIRLGAIVAGLATAVLLLVSYLCYRWRRKLQGKEKWPTSQDLLLFDFGSSIGASGEHSKEVSLGKRGSEDVQLPLFSFTSVSAATNNFSAANKLGEGGFGPVYKGKLLKGQEIAVKRLSRRSGQGLEELKNETILIAKLQHRNLVRLLGCCIERDEKILIYEYMANKSLDFFLFDPTKRWLLDLRKRAHIIEGIGQGLLYLHQYSRLRIIHRDLKASNILLDSDMTPKISDFGMARIFGGNESQANTNRIVGTYGYMSPEYAIQGLFSTKSDVFSFGVLMLEILTGKRNTGFYSPDSVNLIGYAWELWKSDKGLELMDPILGDLTSMSVSLRYINVALLCVEESATDRPTMSDVVLMLSNELAVLPSPKQPAFCNGGSLAVINSDMSKTRICSTNNVTVSTMEGR</sequence>
<dbReference type="PROSITE" id="PS50927">
    <property type="entry name" value="BULB_LECTIN"/>
    <property type="match status" value="1"/>
</dbReference>
<comment type="catalytic activity">
    <reaction evidence="11">
        <text>L-seryl-[protein] + ATP = O-phospho-L-seryl-[protein] + ADP + H(+)</text>
        <dbReference type="Rhea" id="RHEA:17989"/>
        <dbReference type="Rhea" id="RHEA-COMP:9863"/>
        <dbReference type="Rhea" id="RHEA-COMP:11604"/>
        <dbReference type="ChEBI" id="CHEBI:15378"/>
        <dbReference type="ChEBI" id="CHEBI:29999"/>
        <dbReference type="ChEBI" id="CHEBI:30616"/>
        <dbReference type="ChEBI" id="CHEBI:83421"/>
        <dbReference type="ChEBI" id="CHEBI:456216"/>
        <dbReference type="EC" id="2.7.11.1"/>
    </reaction>
</comment>
<keyword evidence="12" id="KW-1133">Transmembrane helix</keyword>
<dbReference type="FunFam" id="3.30.200.20:FF:000951">
    <property type="entry name" value="Uncharacterized protein"/>
    <property type="match status" value="1"/>
</dbReference>
<dbReference type="PANTHER" id="PTHR27002:SF925">
    <property type="entry name" value="RECEPTOR-LIKE SERINE_THREONINE-PROTEIN KINASE"/>
    <property type="match status" value="1"/>
</dbReference>
<keyword evidence="6 11" id="KW-0547">Nucleotide-binding</keyword>
<evidence type="ECO:0000256" key="5">
    <source>
        <dbReference type="ARBA" id="ARBA00022729"/>
    </source>
</evidence>
<dbReference type="Gene3D" id="3.30.200.20">
    <property type="entry name" value="Phosphorylase Kinase, domain 1"/>
    <property type="match status" value="1"/>
</dbReference>
<evidence type="ECO:0000256" key="8">
    <source>
        <dbReference type="ARBA" id="ARBA00022840"/>
    </source>
</evidence>
<dbReference type="GO" id="GO:0005886">
    <property type="term" value="C:plasma membrane"/>
    <property type="evidence" value="ECO:0007669"/>
    <property type="project" value="UniProtKB-SubCell"/>
</dbReference>
<evidence type="ECO:0000313" key="18">
    <source>
        <dbReference type="Proteomes" id="UP000607653"/>
    </source>
</evidence>
<evidence type="ECO:0000256" key="9">
    <source>
        <dbReference type="ARBA" id="ARBA00023157"/>
    </source>
</evidence>
<keyword evidence="12" id="KW-0812">Transmembrane</keyword>
<accession>A0A822XTT6</accession>
<dbReference type="Pfam" id="PF00954">
    <property type="entry name" value="S_locus_glycop"/>
    <property type="match status" value="1"/>
</dbReference>
<evidence type="ECO:0000256" key="4">
    <source>
        <dbReference type="ARBA" id="ARBA00022679"/>
    </source>
</evidence>
<dbReference type="Pfam" id="PF07714">
    <property type="entry name" value="PK_Tyr_Ser-Thr"/>
    <property type="match status" value="1"/>
</dbReference>
<feature type="transmembrane region" description="Helical" evidence="12">
    <location>
        <begin position="444"/>
        <end position="464"/>
    </location>
</feature>
<dbReference type="EMBL" id="DUZY01000001">
    <property type="protein sequence ID" value="DAD23143.1"/>
    <property type="molecule type" value="Genomic_DNA"/>
</dbReference>
<dbReference type="InterPro" id="IPR000719">
    <property type="entry name" value="Prot_kinase_dom"/>
</dbReference>
<keyword evidence="3 11" id="KW-0723">Serine/threonine-protein kinase</keyword>
<dbReference type="InterPro" id="IPR001480">
    <property type="entry name" value="Bulb-type_lectin_dom"/>
</dbReference>
<dbReference type="PROSITE" id="PS00108">
    <property type="entry name" value="PROTEIN_KINASE_ST"/>
    <property type="match status" value="1"/>
</dbReference>
<keyword evidence="4 11" id="KW-0808">Transferase</keyword>
<dbReference type="PROSITE" id="PS50948">
    <property type="entry name" value="PAN"/>
    <property type="match status" value="1"/>
</dbReference>
<dbReference type="SMART" id="SM00220">
    <property type="entry name" value="S_TKc"/>
    <property type="match status" value="1"/>
</dbReference>
<keyword evidence="18" id="KW-1185">Reference proteome</keyword>
<keyword evidence="7 11" id="KW-0418">Kinase</keyword>
<reference evidence="17 18" key="1">
    <citation type="journal article" date="2020" name="Mol. Biol. Evol.">
        <title>Distinct Expression and Methylation Patterns for Genes with Different Fates following a Single Whole-Genome Duplication in Flowering Plants.</title>
        <authorList>
            <person name="Shi T."/>
            <person name="Rahmani R.S."/>
            <person name="Gugger P.F."/>
            <person name="Wang M."/>
            <person name="Li H."/>
            <person name="Zhang Y."/>
            <person name="Li Z."/>
            <person name="Wang Q."/>
            <person name="Van de Peer Y."/>
            <person name="Marchal K."/>
            <person name="Chen J."/>
        </authorList>
    </citation>
    <scope>NUCLEOTIDE SEQUENCE [LARGE SCALE GENOMIC DNA]</scope>
    <source>
        <tissue evidence="17">Leaf</tissue>
    </source>
</reference>
<proteinExistence type="inferred from homology"/>
<keyword evidence="12" id="KW-0472">Membrane</keyword>
<evidence type="ECO:0000256" key="1">
    <source>
        <dbReference type="ARBA" id="ARBA00004251"/>
    </source>
</evidence>
<dbReference type="Pfam" id="PF01453">
    <property type="entry name" value="B_lectin"/>
    <property type="match status" value="1"/>
</dbReference>
<organism evidence="17 18">
    <name type="scientific">Nelumbo nucifera</name>
    <name type="common">Sacred lotus</name>
    <dbReference type="NCBI Taxonomy" id="4432"/>
    <lineage>
        <taxon>Eukaryota</taxon>
        <taxon>Viridiplantae</taxon>
        <taxon>Streptophyta</taxon>
        <taxon>Embryophyta</taxon>
        <taxon>Tracheophyta</taxon>
        <taxon>Spermatophyta</taxon>
        <taxon>Magnoliopsida</taxon>
        <taxon>Proteales</taxon>
        <taxon>Nelumbonaceae</taxon>
        <taxon>Nelumbo</taxon>
    </lineage>
</organism>
<gene>
    <name evidence="17" type="ORF">HUJ06_024606</name>
</gene>
<evidence type="ECO:0000256" key="3">
    <source>
        <dbReference type="ARBA" id="ARBA00022527"/>
    </source>
</evidence>
<dbReference type="SMART" id="SM00473">
    <property type="entry name" value="PAN_AP"/>
    <property type="match status" value="1"/>
</dbReference>
<dbReference type="GO" id="GO:0004674">
    <property type="term" value="F:protein serine/threonine kinase activity"/>
    <property type="evidence" value="ECO:0007669"/>
    <property type="project" value="UniProtKB-KW"/>
</dbReference>
<comment type="subcellular location">
    <subcellularLocation>
        <location evidence="1">Cell membrane</location>
        <topology evidence="1">Single-pass type I membrane protein</topology>
    </subcellularLocation>
</comment>
<keyword evidence="2" id="KW-1003">Cell membrane</keyword>
<dbReference type="CDD" id="cd01098">
    <property type="entry name" value="PAN_AP_plant"/>
    <property type="match status" value="1"/>
</dbReference>
<dbReference type="SUPFAM" id="SSF56112">
    <property type="entry name" value="Protein kinase-like (PK-like)"/>
    <property type="match status" value="1"/>
</dbReference>
<dbReference type="SMART" id="SM00108">
    <property type="entry name" value="B_lectin"/>
    <property type="match status" value="1"/>
</dbReference>
<dbReference type="InterPro" id="IPR008271">
    <property type="entry name" value="Ser/Thr_kinase_AS"/>
</dbReference>